<dbReference type="Proteomes" id="UP001500320">
    <property type="component" value="Unassembled WGS sequence"/>
</dbReference>
<protein>
    <submittedName>
        <fullName evidence="2">NAD(P)-binding protein</fullName>
    </submittedName>
</protein>
<dbReference type="Gene3D" id="3.90.660.50">
    <property type="match status" value="1"/>
</dbReference>
<accession>A0ABP6NF88</accession>
<dbReference type="PANTHER" id="PTHR42923">
    <property type="entry name" value="PROTOPORPHYRINOGEN OXIDASE"/>
    <property type="match status" value="1"/>
</dbReference>
<sequence length="436" mass="46550">MPAMLRYGAASRQTVFRRPPPGSPVPPPSPEAGRDAGCHGRPPPVRREGMRREITVIGGGLAGLTAAIACAEGGARVTLHEAHRSLGGRARSSAAPYIVNDGPHVFYSDGAPWRWMAARGLVQPFRRPTLGELARVRFRHGGRLALTPPWPLVSALTKRKAAAPVERDFRTWAAERFGEEAMRAACGLVGVITFDADPGRLSAAFVWERVLRAAAPQYPAPRYVVGGWQRVIDRMAARARGLGVRIETGSRVDRLPEDTPVIIATSLEAAGNLLGDGSLRWESGRAVLLDLGLVRGPRDAFAVFDLDEGGFAEQYGLVDRTLAPAGHTLAQLQMPLRAGESKAGGLARLERLADRALPRWRERTVWRREAVAGARTGALDLPGTCWRDRPAIDRGGGVWLAGDSVAAPGLLSEVSTHSALAAARSALRAVGAPAPA</sequence>
<feature type="compositionally biased region" description="Pro residues" evidence="1">
    <location>
        <begin position="18"/>
        <end position="30"/>
    </location>
</feature>
<dbReference type="PANTHER" id="PTHR42923:SF47">
    <property type="entry name" value="BLR3003 PROTEIN"/>
    <property type="match status" value="1"/>
</dbReference>
<dbReference type="Gene3D" id="3.50.50.60">
    <property type="entry name" value="FAD/NAD(P)-binding domain"/>
    <property type="match status" value="1"/>
</dbReference>
<feature type="region of interest" description="Disordered" evidence="1">
    <location>
        <begin position="11"/>
        <end position="47"/>
    </location>
</feature>
<evidence type="ECO:0000256" key="1">
    <source>
        <dbReference type="SAM" id="MobiDB-lite"/>
    </source>
</evidence>
<dbReference type="SUPFAM" id="SSF51971">
    <property type="entry name" value="Nucleotide-binding domain"/>
    <property type="match status" value="1"/>
</dbReference>
<dbReference type="InterPro" id="IPR036188">
    <property type="entry name" value="FAD/NAD-bd_sf"/>
</dbReference>
<keyword evidence="3" id="KW-1185">Reference proteome</keyword>
<evidence type="ECO:0000313" key="2">
    <source>
        <dbReference type="EMBL" id="GAA3145481.1"/>
    </source>
</evidence>
<dbReference type="PRINTS" id="PR00411">
    <property type="entry name" value="PNDRDTASEI"/>
</dbReference>
<dbReference type="InterPro" id="IPR050464">
    <property type="entry name" value="Zeta_carotene_desat/Oxidored"/>
</dbReference>
<reference evidence="3" key="1">
    <citation type="journal article" date="2019" name="Int. J. Syst. Evol. Microbiol.">
        <title>The Global Catalogue of Microorganisms (GCM) 10K type strain sequencing project: providing services to taxonomists for standard genome sequencing and annotation.</title>
        <authorList>
            <consortium name="The Broad Institute Genomics Platform"/>
            <consortium name="The Broad Institute Genome Sequencing Center for Infectious Disease"/>
            <person name="Wu L."/>
            <person name="Ma J."/>
        </authorList>
    </citation>
    <scope>NUCLEOTIDE SEQUENCE [LARGE SCALE GENOMIC DNA]</scope>
    <source>
        <strain evidence="3">JCM 9373</strain>
    </source>
</reference>
<dbReference type="Pfam" id="PF13450">
    <property type="entry name" value="NAD_binding_8"/>
    <property type="match status" value="1"/>
</dbReference>
<comment type="caution">
    <text evidence="2">The sequence shown here is derived from an EMBL/GenBank/DDBJ whole genome shotgun (WGS) entry which is preliminary data.</text>
</comment>
<organism evidence="2 3">
    <name type="scientific">Planomonospora alba</name>
    <dbReference type="NCBI Taxonomy" id="161354"/>
    <lineage>
        <taxon>Bacteria</taxon>
        <taxon>Bacillati</taxon>
        <taxon>Actinomycetota</taxon>
        <taxon>Actinomycetes</taxon>
        <taxon>Streptosporangiales</taxon>
        <taxon>Streptosporangiaceae</taxon>
        <taxon>Planomonospora</taxon>
    </lineage>
</organism>
<proteinExistence type="predicted"/>
<evidence type="ECO:0000313" key="3">
    <source>
        <dbReference type="Proteomes" id="UP001500320"/>
    </source>
</evidence>
<gene>
    <name evidence="2" type="ORF">GCM10010466_40680</name>
</gene>
<name>A0ABP6NF88_9ACTN</name>
<dbReference type="EMBL" id="BAAAUT010000032">
    <property type="protein sequence ID" value="GAA3145481.1"/>
    <property type="molecule type" value="Genomic_DNA"/>
</dbReference>